<evidence type="ECO:0000313" key="4">
    <source>
        <dbReference type="Proteomes" id="UP000216885"/>
    </source>
</evidence>
<proteinExistence type="predicted"/>
<dbReference type="Proteomes" id="UP000216885">
    <property type="component" value="Unassembled WGS sequence"/>
</dbReference>
<dbReference type="PANTHER" id="PTHR24193">
    <property type="entry name" value="ANKYRIN REPEAT PROTEIN"/>
    <property type="match status" value="1"/>
</dbReference>
<dbReference type="InterPro" id="IPR036770">
    <property type="entry name" value="Ankyrin_rpt-contain_sf"/>
</dbReference>
<reference evidence="3 4" key="1">
    <citation type="submission" date="2017-05" db="EMBL/GenBank/DDBJ databases">
        <title>Complete and WGS of Bordetella genogroups.</title>
        <authorList>
            <person name="Spilker T."/>
            <person name="LiPuma J."/>
        </authorList>
    </citation>
    <scope>NUCLEOTIDE SEQUENCE [LARGE SCALE GENOMIC DNA]</scope>
    <source>
        <strain evidence="3 4">AU9919</strain>
    </source>
</reference>
<dbReference type="RefSeq" id="WP_094837414.1">
    <property type="nucleotide sequence ID" value="NZ_NEVQ01000008.1"/>
</dbReference>
<keyword evidence="1" id="KW-0677">Repeat</keyword>
<dbReference type="Pfam" id="PF12796">
    <property type="entry name" value="Ank_2"/>
    <property type="match status" value="1"/>
</dbReference>
<dbReference type="InterPro" id="IPR050663">
    <property type="entry name" value="Ankyrin-SOCS_Box"/>
</dbReference>
<evidence type="ECO:0000313" key="3">
    <source>
        <dbReference type="EMBL" id="OZI59164.1"/>
    </source>
</evidence>
<keyword evidence="4" id="KW-1185">Reference proteome</keyword>
<sequence length="816" mass="88563">MLNELCFPPSRSPSIENRFHANPDTQNIRKALLEALEKDDWSVFEAAAFNDAETLIEKMRFDNGKNCLHVAVKTGSQSVALNLIKLAHERRLDLINSKDLTGYTPLMYAADSATDNLELVDALFNAGAREGLAQALKSAAQRGHVAIATRLVGTDVDAPTVLAEIIADDAAHLRRVKANAARLLIALGVSATDALAYAVEHCPEEAASFLFLLGANGADALASAANARDQSRLARLVSAGADVETALISLAKHPDRLVHYRDVSFLNRINYSERWRRWHETSRIDTAALLRLLKSGDTATMLTLARAIAPEHRGWDELAKSGNVEALTALRTISGKDESETCLRFFVVNGHWNSLKTLLDAGVPASRTLESLLRDLRASRPGSLEYRNFRESLKLLFVAGADGLPFPEELRDEINERKKEISSFSPSEVNAAFLSAITNKYTADAALLLDKGADLIAALQYLSQPEEIDDASLSSEIHLLRYRERVGRLGIPNLIDTGRVTSEALISREMRIARDMEAGRRSLGIRNLIDAGAVTAQTLIDRVKAGDMQVSRAIAKHRNIATDALVELIVQGDQETARVLVPTLTDGQLALTQAVRCNDLNLARALIEIGADGPGALLSLLREKHREVAGRLIALGVDVHTALMRAVREGHDSDKTAIGDLIMIGAQFSIALLRAVALGETETVKKILNLGGTSAATEALLTLSQDATLAYNLKASRLKQLIQAGLNTDRVLEQLIEDRKTAQLKTLIALGAPTVKLLIELSKQRNRIGARNLIIAGADFITAMRTLQIDGEQVALTVLVLALAGARERMVPAVSL</sequence>
<dbReference type="EMBL" id="NEVQ01000008">
    <property type="protein sequence ID" value="OZI59164.1"/>
    <property type="molecule type" value="Genomic_DNA"/>
</dbReference>
<evidence type="ECO:0000256" key="1">
    <source>
        <dbReference type="ARBA" id="ARBA00022737"/>
    </source>
</evidence>
<dbReference type="InterPro" id="IPR002110">
    <property type="entry name" value="Ankyrin_rpt"/>
</dbReference>
<organism evidence="3 4">
    <name type="scientific">Bordetella genomosp. 4</name>
    <dbReference type="NCBI Taxonomy" id="463044"/>
    <lineage>
        <taxon>Bacteria</taxon>
        <taxon>Pseudomonadati</taxon>
        <taxon>Pseudomonadota</taxon>
        <taxon>Betaproteobacteria</taxon>
        <taxon>Burkholderiales</taxon>
        <taxon>Alcaligenaceae</taxon>
        <taxon>Bordetella</taxon>
    </lineage>
</organism>
<protein>
    <submittedName>
        <fullName evidence="3">Uncharacterized protein</fullName>
    </submittedName>
</protein>
<accession>A0A261UB76</accession>
<comment type="caution">
    <text evidence="3">The sequence shown here is derived from an EMBL/GenBank/DDBJ whole genome shotgun (WGS) entry which is preliminary data.</text>
</comment>
<dbReference type="Gene3D" id="1.25.40.20">
    <property type="entry name" value="Ankyrin repeat-containing domain"/>
    <property type="match status" value="2"/>
</dbReference>
<dbReference type="SUPFAM" id="SSF48403">
    <property type="entry name" value="Ankyrin repeat"/>
    <property type="match status" value="2"/>
</dbReference>
<dbReference type="AlphaFoldDB" id="A0A261UB76"/>
<keyword evidence="2" id="KW-0040">ANK repeat</keyword>
<dbReference type="PANTHER" id="PTHR24193:SF121">
    <property type="entry name" value="ADA2A-CONTAINING COMPLEX COMPONENT 3, ISOFORM D"/>
    <property type="match status" value="1"/>
</dbReference>
<evidence type="ECO:0000256" key="2">
    <source>
        <dbReference type="ARBA" id="ARBA00023043"/>
    </source>
</evidence>
<gene>
    <name evidence="3" type="ORF">CAL20_05950</name>
</gene>
<name>A0A261UB76_9BORD</name>
<dbReference type="SMART" id="SM00248">
    <property type="entry name" value="ANK"/>
    <property type="match status" value="6"/>
</dbReference>